<dbReference type="FunFam" id="3.30.300.30:FF:000007">
    <property type="entry name" value="4-coumarate--CoA ligase 2"/>
    <property type="match status" value="1"/>
</dbReference>
<keyword evidence="8" id="KW-1185">Reference proteome</keyword>
<evidence type="ECO:0000256" key="2">
    <source>
        <dbReference type="ARBA" id="ARBA00006432"/>
    </source>
</evidence>
<dbReference type="Proteomes" id="UP000007266">
    <property type="component" value="Linkage group 3"/>
</dbReference>
<dbReference type="InterPro" id="IPR020845">
    <property type="entry name" value="AMP-binding_CS"/>
</dbReference>
<evidence type="ECO:0000313" key="7">
    <source>
        <dbReference type="EMBL" id="EFA00291.1"/>
    </source>
</evidence>
<comment type="similarity">
    <text evidence="2">Belongs to the ATP-dependent AMP-binding enzyme family.</text>
</comment>
<feature type="domain" description="AMP-dependent synthetase/ligase" evidence="5">
    <location>
        <begin position="2"/>
        <end position="318"/>
    </location>
</feature>
<dbReference type="HOGENOM" id="CLU_304912_0_0_1"/>
<evidence type="ECO:0008006" key="9">
    <source>
        <dbReference type="Google" id="ProtNLM"/>
    </source>
</evidence>
<evidence type="ECO:0000256" key="4">
    <source>
        <dbReference type="ARBA" id="ARBA00023140"/>
    </source>
</evidence>
<dbReference type="EMBL" id="KQ971319">
    <property type="protein sequence ID" value="EFA00291.1"/>
    <property type="molecule type" value="Genomic_DNA"/>
</dbReference>
<reference evidence="7 8" key="1">
    <citation type="journal article" date="2008" name="Nature">
        <title>The genome of the model beetle and pest Tribolium castaneum.</title>
        <authorList>
            <consortium name="Tribolium Genome Sequencing Consortium"/>
            <person name="Richards S."/>
            <person name="Gibbs R.A."/>
            <person name="Weinstock G.M."/>
            <person name="Brown S.J."/>
            <person name="Denell R."/>
            <person name="Beeman R.W."/>
            <person name="Gibbs R."/>
            <person name="Beeman R.W."/>
            <person name="Brown S.J."/>
            <person name="Bucher G."/>
            <person name="Friedrich M."/>
            <person name="Grimmelikhuijzen C.J."/>
            <person name="Klingler M."/>
            <person name="Lorenzen M."/>
            <person name="Richards S."/>
            <person name="Roth S."/>
            <person name="Schroder R."/>
            <person name="Tautz D."/>
            <person name="Zdobnov E.M."/>
            <person name="Muzny D."/>
            <person name="Gibbs R.A."/>
            <person name="Weinstock G.M."/>
            <person name="Attaway T."/>
            <person name="Bell S."/>
            <person name="Buhay C.J."/>
            <person name="Chandrabose M.N."/>
            <person name="Chavez D."/>
            <person name="Clerk-Blankenburg K.P."/>
            <person name="Cree A."/>
            <person name="Dao M."/>
            <person name="Davis C."/>
            <person name="Chacko J."/>
            <person name="Dinh H."/>
            <person name="Dugan-Rocha S."/>
            <person name="Fowler G."/>
            <person name="Garner T.T."/>
            <person name="Garnes J."/>
            <person name="Gnirke A."/>
            <person name="Hawes A."/>
            <person name="Hernandez J."/>
            <person name="Hines S."/>
            <person name="Holder M."/>
            <person name="Hume J."/>
            <person name="Jhangiani S.N."/>
            <person name="Joshi V."/>
            <person name="Khan Z.M."/>
            <person name="Jackson L."/>
            <person name="Kovar C."/>
            <person name="Kowis A."/>
            <person name="Lee S."/>
            <person name="Lewis L.R."/>
            <person name="Margolis J."/>
            <person name="Morgan M."/>
            <person name="Nazareth L.V."/>
            <person name="Nguyen N."/>
            <person name="Okwuonu G."/>
            <person name="Parker D."/>
            <person name="Richards S."/>
            <person name="Ruiz S.J."/>
            <person name="Santibanez J."/>
            <person name="Savard J."/>
            <person name="Scherer S.E."/>
            <person name="Schneider B."/>
            <person name="Sodergren E."/>
            <person name="Tautz D."/>
            <person name="Vattahil S."/>
            <person name="Villasana D."/>
            <person name="White C.S."/>
            <person name="Wright R."/>
            <person name="Park Y."/>
            <person name="Beeman R.W."/>
            <person name="Lord J."/>
            <person name="Oppert B."/>
            <person name="Lorenzen M."/>
            <person name="Brown S."/>
            <person name="Wang L."/>
            <person name="Savard J."/>
            <person name="Tautz D."/>
            <person name="Richards S."/>
            <person name="Weinstock G."/>
            <person name="Gibbs R.A."/>
            <person name="Liu Y."/>
            <person name="Worley K."/>
            <person name="Weinstock G."/>
            <person name="Elsik C.G."/>
            <person name="Reese J.T."/>
            <person name="Elhaik E."/>
            <person name="Landan G."/>
            <person name="Graur D."/>
            <person name="Arensburger P."/>
            <person name="Atkinson P."/>
            <person name="Beeman R.W."/>
            <person name="Beidler J."/>
            <person name="Brown S.J."/>
            <person name="Demuth J.P."/>
            <person name="Drury D.W."/>
            <person name="Du Y.Z."/>
            <person name="Fujiwara H."/>
            <person name="Lorenzen M."/>
            <person name="Maselli V."/>
            <person name="Osanai M."/>
            <person name="Park Y."/>
            <person name="Robertson H.M."/>
            <person name="Tu Z."/>
            <person name="Wang J.J."/>
            <person name="Wang S."/>
            <person name="Richards S."/>
            <person name="Song H."/>
            <person name="Zhang L."/>
            <person name="Sodergren E."/>
            <person name="Werner D."/>
            <person name="Stanke M."/>
            <person name="Morgenstern B."/>
            <person name="Solovyev V."/>
            <person name="Kosarev P."/>
            <person name="Brown G."/>
            <person name="Chen H.C."/>
            <person name="Ermolaeva O."/>
            <person name="Hlavina W."/>
            <person name="Kapustin Y."/>
            <person name="Kiryutin B."/>
            <person name="Kitts P."/>
            <person name="Maglott D."/>
            <person name="Pruitt K."/>
            <person name="Sapojnikov V."/>
            <person name="Souvorov A."/>
            <person name="Mackey A.J."/>
            <person name="Waterhouse R.M."/>
            <person name="Wyder S."/>
            <person name="Zdobnov E.M."/>
            <person name="Zdobnov E.M."/>
            <person name="Wyder S."/>
            <person name="Kriventseva E.V."/>
            <person name="Kadowaki T."/>
            <person name="Bork P."/>
            <person name="Aranda M."/>
            <person name="Bao R."/>
            <person name="Beermann A."/>
            <person name="Berns N."/>
            <person name="Bolognesi R."/>
            <person name="Bonneton F."/>
            <person name="Bopp D."/>
            <person name="Brown S.J."/>
            <person name="Bucher G."/>
            <person name="Butts T."/>
            <person name="Chaumot A."/>
            <person name="Denell R.E."/>
            <person name="Ferrier D.E."/>
            <person name="Friedrich M."/>
            <person name="Gordon C.M."/>
            <person name="Jindra M."/>
            <person name="Klingler M."/>
            <person name="Lan Q."/>
            <person name="Lattorff H.M."/>
            <person name="Laudet V."/>
            <person name="von Levetsow C."/>
            <person name="Liu Z."/>
            <person name="Lutz R."/>
            <person name="Lynch J.A."/>
            <person name="da Fonseca R.N."/>
            <person name="Posnien N."/>
            <person name="Reuter R."/>
            <person name="Roth S."/>
            <person name="Savard J."/>
            <person name="Schinko J.B."/>
            <person name="Schmitt C."/>
            <person name="Schoppmeier M."/>
            <person name="Schroder R."/>
            <person name="Shippy T.D."/>
            <person name="Simonnet F."/>
            <person name="Marques-Souza H."/>
            <person name="Tautz D."/>
            <person name="Tomoyasu Y."/>
            <person name="Trauner J."/>
            <person name="Van der Zee M."/>
            <person name="Vervoort M."/>
            <person name="Wittkopp N."/>
            <person name="Wimmer E.A."/>
            <person name="Yang X."/>
            <person name="Jones A.K."/>
            <person name="Sattelle D.B."/>
            <person name="Ebert P.R."/>
            <person name="Nelson D."/>
            <person name="Scott J.G."/>
            <person name="Beeman R.W."/>
            <person name="Muthukrishnan S."/>
            <person name="Kramer K.J."/>
            <person name="Arakane Y."/>
            <person name="Beeman R.W."/>
            <person name="Zhu Q."/>
            <person name="Hogenkamp D."/>
            <person name="Dixit R."/>
            <person name="Oppert B."/>
            <person name="Jiang H."/>
            <person name="Zou Z."/>
            <person name="Marshall J."/>
            <person name="Elpidina E."/>
            <person name="Vinokurov K."/>
            <person name="Oppert C."/>
            <person name="Zou Z."/>
            <person name="Evans J."/>
            <person name="Lu Z."/>
            <person name="Zhao P."/>
            <person name="Sumathipala N."/>
            <person name="Altincicek B."/>
            <person name="Vilcinskas A."/>
            <person name="Williams M."/>
            <person name="Hultmark D."/>
            <person name="Hetru C."/>
            <person name="Jiang H."/>
            <person name="Grimmelikhuijzen C.J."/>
            <person name="Hauser F."/>
            <person name="Cazzamali G."/>
            <person name="Williamson M."/>
            <person name="Park Y."/>
            <person name="Li B."/>
            <person name="Tanaka Y."/>
            <person name="Predel R."/>
            <person name="Neupert S."/>
            <person name="Schachtner J."/>
            <person name="Verleyen P."/>
            <person name="Raible F."/>
            <person name="Bork P."/>
            <person name="Friedrich M."/>
            <person name="Walden K.K."/>
            <person name="Robertson H.M."/>
            <person name="Angeli S."/>
            <person name="Foret S."/>
            <person name="Bucher G."/>
            <person name="Schuetz S."/>
            <person name="Maleszka R."/>
            <person name="Wimmer E.A."/>
            <person name="Beeman R.W."/>
            <person name="Lorenzen M."/>
            <person name="Tomoyasu Y."/>
            <person name="Miller S.C."/>
            <person name="Grossmann D."/>
            <person name="Bucher G."/>
        </authorList>
    </citation>
    <scope>NUCLEOTIDE SEQUENCE [LARGE SCALE GENOMIC DNA]</scope>
    <source>
        <strain evidence="7 8">Georgia GA2</strain>
    </source>
</reference>
<evidence type="ECO:0000259" key="6">
    <source>
        <dbReference type="Pfam" id="PF13193"/>
    </source>
</evidence>
<evidence type="ECO:0000259" key="5">
    <source>
        <dbReference type="Pfam" id="PF00501"/>
    </source>
</evidence>
<dbReference type="Pfam" id="PF13193">
    <property type="entry name" value="AMP-binding_C"/>
    <property type="match status" value="2"/>
</dbReference>
<evidence type="ECO:0000256" key="1">
    <source>
        <dbReference type="ARBA" id="ARBA00004275"/>
    </source>
</evidence>
<reference evidence="7 8" key="2">
    <citation type="journal article" date="2010" name="Nucleic Acids Res.">
        <title>BeetleBase in 2010: revisions to provide comprehensive genomic information for Tribolium castaneum.</title>
        <authorList>
            <person name="Kim H.S."/>
            <person name="Murphy T."/>
            <person name="Xia J."/>
            <person name="Caragea D."/>
            <person name="Park Y."/>
            <person name="Beeman R.W."/>
            <person name="Lorenzen M.D."/>
            <person name="Butcher S."/>
            <person name="Manak J.R."/>
            <person name="Brown S.J."/>
        </authorList>
    </citation>
    <scope>GENOME REANNOTATION</scope>
    <source>
        <strain evidence="7 8">Georgia GA2</strain>
    </source>
</reference>
<dbReference type="GO" id="GO:0016405">
    <property type="term" value="F:CoA-ligase activity"/>
    <property type="evidence" value="ECO:0000318"/>
    <property type="project" value="GO_Central"/>
</dbReference>
<evidence type="ECO:0000256" key="3">
    <source>
        <dbReference type="ARBA" id="ARBA00022598"/>
    </source>
</evidence>
<dbReference type="Gene3D" id="3.30.300.30">
    <property type="match status" value="2"/>
</dbReference>
<dbReference type="InterPro" id="IPR025110">
    <property type="entry name" value="AMP-bd_C"/>
</dbReference>
<protein>
    <recommendedName>
        <fullName evidence="9">Luciferin 4-monooxygenase-like Protein</fullName>
    </recommendedName>
</protein>
<feature type="domain" description="AMP-dependent synthetase/ligase" evidence="5">
    <location>
        <begin position="468"/>
        <end position="832"/>
    </location>
</feature>
<keyword evidence="4" id="KW-0576">Peroxisome</keyword>
<dbReference type="Pfam" id="PF00501">
    <property type="entry name" value="AMP-binding"/>
    <property type="match status" value="2"/>
</dbReference>
<dbReference type="PANTHER" id="PTHR24096">
    <property type="entry name" value="LONG-CHAIN-FATTY-ACID--COA LIGASE"/>
    <property type="match status" value="1"/>
</dbReference>
<dbReference type="PANTHER" id="PTHR24096:SF149">
    <property type="entry name" value="AMP-BINDING DOMAIN-CONTAINING PROTEIN-RELATED"/>
    <property type="match status" value="1"/>
</dbReference>
<dbReference type="Gene3D" id="3.40.50.12780">
    <property type="entry name" value="N-terminal domain of ligase-like"/>
    <property type="match status" value="2"/>
</dbReference>
<dbReference type="AlphaFoldDB" id="D6WF94"/>
<accession>D6WF94</accession>
<organism evidence="7 8">
    <name type="scientific">Tribolium castaneum</name>
    <name type="common">Red flour beetle</name>
    <dbReference type="NCBI Taxonomy" id="7070"/>
    <lineage>
        <taxon>Eukaryota</taxon>
        <taxon>Metazoa</taxon>
        <taxon>Ecdysozoa</taxon>
        <taxon>Arthropoda</taxon>
        <taxon>Hexapoda</taxon>
        <taxon>Insecta</taxon>
        <taxon>Pterygota</taxon>
        <taxon>Neoptera</taxon>
        <taxon>Endopterygota</taxon>
        <taxon>Coleoptera</taxon>
        <taxon>Polyphaga</taxon>
        <taxon>Cucujiformia</taxon>
        <taxon>Tenebrionidae</taxon>
        <taxon>Tenebrionidae incertae sedis</taxon>
        <taxon>Tribolium</taxon>
    </lineage>
</organism>
<dbReference type="eggNOG" id="KOG1176">
    <property type="taxonomic scope" value="Eukaryota"/>
</dbReference>
<comment type="subcellular location">
    <subcellularLocation>
        <location evidence="1">Peroxisome</location>
    </subcellularLocation>
</comment>
<sequence>MQKRGITSHDTLVFCSKVTLDTPIPIIASFFLGAKIANLDPTLSPRQTSHLLSIISPKMIFVSESALSLIEESLESANLKTEIVVYDGSTKKYPTFAEFAKPKPNEENFKPVKITNLDETIVMFFSSGTTGLPKAICHSHSSFLHLVYNFYETNGNGCLDVVLSFTTFYWLSGMLYLTCTFIGGGHRVICRDVEDEQLFQFIEKRFTNCTNFNKYDTSSLRSFVISGTPISTTQLDKVRSVFKHTNVILAYGQTEVGYISMYDTDTDSKFIQNKYTACGKVVKGVTLKVVDVETNEILGPNKKGEIYVKAKSLMKGYYNSDNTNIFEEDGFLRTGDVGYYDEDECVHYVERIKEMFKYLSWHIVPSAIELVMMEHPAIKEVVVFGFPRSEEEGEVPAACVVLKDGFSASGEEIEDFVASRVSDKERLRGGVYFMKELLRTPMSTMSNKIKKGPKLKHYVNSTMGEFFFNCAERFGDRTCQIDATSDTKETYQSVKKRSVRVALALLNRGVTSNDVVVLCTKVTLDNVVPIIATFFIGAKIANLDPSLSARHTTHLLTLVSPKIIFVEEESVSLIEDSLKCANLAAEIVVFGKSLKYLTFDEFATPKPEESAFKPTKVDIFDTSIIFFSSGTTGLPKAICHSHSSFLHVAYSFHQAGGKCDSILSFTSFYWVSGLILLTTSFISGGHRIFCGPIDAEKTFKIIENYKVTFIFLAPILTYKLTSFEKYQDYDTSSLYSMLVGGTPISSAQFQRLTAVFKHTNIIFGYGLTEAGIVTLFDPKEDRDLIQTQVGSCGKAAPSMEIKVVDIKTGQPLGPNQKGEVRVKSPTLMKGYYKVESSSAFDSDGFLKTGDIGYYNEKGCFYVIERLKEMFKYLSWHVVPSAIEAILLEHPAVKEAVVFGLPQSEEEGELPSACVVLKDNCNVKKQQIEEFVAARVSDYEKLRGGVFFVEALQKTPSGKLMRKEIKNAIMKTLNA</sequence>
<dbReference type="STRING" id="7070.D6WF94"/>
<feature type="domain" description="AMP-binding enzyme C-terminal" evidence="6">
    <location>
        <begin position="368"/>
        <end position="440"/>
    </location>
</feature>
<dbReference type="InParanoid" id="D6WF94"/>
<feature type="domain" description="AMP-binding enzyme C-terminal" evidence="6">
    <location>
        <begin position="882"/>
        <end position="958"/>
    </location>
</feature>
<gene>
    <name evidence="7" type="primary">AUGUSTUS-3.0.2_03124</name>
    <name evidence="7" type="ORF">TcasGA2_TC003124</name>
</gene>
<dbReference type="SUPFAM" id="SSF56801">
    <property type="entry name" value="Acetyl-CoA synthetase-like"/>
    <property type="match status" value="2"/>
</dbReference>
<dbReference type="InterPro" id="IPR000873">
    <property type="entry name" value="AMP-dep_synth/lig_dom"/>
</dbReference>
<evidence type="ECO:0000313" key="8">
    <source>
        <dbReference type="Proteomes" id="UP000007266"/>
    </source>
</evidence>
<proteinExistence type="inferred from homology"/>
<dbReference type="InterPro" id="IPR045851">
    <property type="entry name" value="AMP-bd_C_sf"/>
</dbReference>
<keyword evidence="3" id="KW-0436">Ligase</keyword>
<name>D6WF94_TRICA</name>
<dbReference type="GO" id="GO:0005777">
    <property type="term" value="C:peroxisome"/>
    <property type="evidence" value="ECO:0007669"/>
    <property type="project" value="UniProtKB-SubCell"/>
</dbReference>
<dbReference type="OMA" id="FLHICAR"/>
<dbReference type="PhylomeDB" id="D6WF94"/>
<dbReference type="PROSITE" id="PS00455">
    <property type="entry name" value="AMP_BINDING"/>
    <property type="match status" value="2"/>
</dbReference>
<dbReference type="InterPro" id="IPR042099">
    <property type="entry name" value="ANL_N_sf"/>
</dbReference>